<reference evidence="8" key="1">
    <citation type="submission" date="2021-03" db="EMBL/GenBank/DDBJ databases">
        <title>Draft genome sequence of rust myrtle Austropuccinia psidii MF-1, a brazilian biotype.</title>
        <authorList>
            <person name="Quecine M.C."/>
            <person name="Pachon D.M.R."/>
            <person name="Bonatelli M.L."/>
            <person name="Correr F.H."/>
            <person name="Franceschini L.M."/>
            <person name="Leite T.F."/>
            <person name="Margarido G.R.A."/>
            <person name="Almeida C.A."/>
            <person name="Ferrarezi J.A."/>
            <person name="Labate C.A."/>
        </authorList>
    </citation>
    <scope>NUCLEOTIDE SEQUENCE</scope>
    <source>
        <strain evidence="8">MF-1</strain>
    </source>
</reference>
<protein>
    <recommendedName>
        <fullName evidence="7">Reverse transcriptase RNase H-like domain-containing protein</fullName>
    </recommendedName>
</protein>
<evidence type="ECO:0000313" key="8">
    <source>
        <dbReference type="EMBL" id="MBW0527124.1"/>
    </source>
</evidence>
<name>A0A9Q3I5X9_9BASI</name>
<feature type="domain" description="Reverse transcriptase RNase H-like" evidence="7">
    <location>
        <begin position="2"/>
        <end position="54"/>
    </location>
</feature>
<comment type="caution">
    <text evidence="8">The sequence shown here is derived from an EMBL/GenBank/DDBJ whole genome shotgun (WGS) entry which is preliminary data.</text>
</comment>
<dbReference type="InterPro" id="IPR050951">
    <property type="entry name" value="Retrovirus_Pol_polyprotein"/>
</dbReference>
<evidence type="ECO:0000256" key="4">
    <source>
        <dbReference type="ARBA" id="ARBA00022759"/>
    </source>
</evidence>
<evidence type="ECO:0000256" key="2">
    <source>
        <dbReference type="ARBA" id="ARBA00022695"/>
    </source>
</evidence>
<dbReference type="PANTHER" id="PTHR37984">
    <property type="entry name" value="PROTEIN CBG26694"/>
    <property type="match status" value="1"/>
</dbReference>
<evidence type="ECO:0000259" key="7">
    <source>
        <dbReference type="Pfam" id="PF17917"/>
    </source>
</evidence>
<accession>A0A9Q3I5X9</accession>
<dbReference type="OrthoDB" id="6765981at2759"/>
<evidence type="ECO:0000313" key="9">
    <source>
        <dbReference type="Proteomes" id="UP000765509"/>
    </source>
</evidence>
<dbReference type="AlphaFoldDB" id="A0A9Q3I5X9"/>
<keyword evidence="6" id="KW-0695">RNA-directed DNA polymerase</keyword>
<dbReference type="GO" id="GO:0016787">
    <property type="term" value="F:hydrolase activity"/>
    <property type="evidence" value="ECO:0007669"/>
    <property type="project" value="UniProtKB-KW"/>
</dbReference>
<gene>
    <name evidence="8" type="ORF">O181_066839</name>
</gene>
<evidence type="ECO:0000256" key="3">
    <source>
        <dbReference type="ARBA" id="ARBA00022722"/>
    </source>
</evidence>
<dbReference type="InterPro" id="IPR041373">
    <property type="entry name" value="RT_RNaseH"/>
</dbReference>
<keyword evidence="5" id="KW-0378">Hydrolase</keyword>
<dbReference type="PANTHER" id="PTHR37984:SF5">
    <property type="entry name" value="PROTEIN NYNRIN-LIKE"/>
    <property type="match status" value="1"/>
</dbReference>
<dbReference type="EMBL" id="AVOT02033244">
    <property type="protein sequence ID" value="MBW0527124.1"/>
    <property type="molecule type" value="Genomic_DNA"/>
</dbReference>
<dbReference type="GO" id="GO:0004519">
    <property type="term" value="F:endonuclease activity"/>
    <property type="evidence" value="ECO:0007669"/>
    <property type="project" value="UniProtKB-KW"/>
</dbReference>
<dbReference type="SUPFAM" id="SSF56672">
    <property type="entry name" value="DNA/RNA polymerases"/>
    <property type="match status" value="1"/>
</dbReference>
<organism evidence="8 9">
    <name type="scientific">Austropuccinia psidii MF-1</name>
    <dbReference type="NCBI Taxonomy" id="1389203"/>
    <lineage>
        <taxon>Eukaryota</taxon>
        <taxon>Fungi</taxon>
        <taxon>Dikarya</taxon>
        <taxon>Basidiomycota</taxon>
        <taxon>Pucciniomycotina</taxon>
        <taxon>Pucciniomycetes</taxon>
        <taxon>Pucciniales</taxon>
        <taxon>Sphaerophragmiaceae</taxon>
        <taxon>Austropuccinia</taxon>
    </lineage>
</organism>
<dbReference type="GO" id="GO:0003964">
    <property type="term" value="F:RNA-directed DNA polymerase activity"/>
    <property type="evidence" value="ECO:0007669"/>
    <property type="project" value="UniProtKB-KW"/>
</dbReference>
<keyword evidence="4" id="KW-0255">Endonuclease</keyword>
<sequence>MECLFLVWALEKLHYYLDGRVFEVITDFNAVKSLLNIKNPTRNMLRWQIAIQEYKGNMTIVHKSGNIHKNADALSRCELANNPDNPAYLPLQAEPQCPIEGINITEIGTEFFEEVRESYKQDKNCHILTFLLDKDYKDTSLVNALDEIWKNFYSEGRFHFLMG</sequence>
<evidence type="ECO:0000256" key="1">
    <source>
        <dbReference type="ARBA" id="ARBA00022679"/>
    </source>
</evidence>
<evidence type="ECO:0000256" key="6">
    <source>
        <dbReference type="ARBA" id="ARBA00022918"/>
    </source>
</evidence>
<dbReference type="Pfam" id="PF17917">
    <property type="entry name" value="RT_RNaseH"/>
    <property type="match status" value="1"/>
</dbReference>
<keyword evidence="1" id="KW-0808">Transferase</keyword>
<dbReference type="Proteomes" id="UP000765509">
    <property type="component" value="Unassembled WGS sequence"/>
</dbReference>
<dbReference type="InterPro" id="IPR043502">
    <property type="entry name" value="DNA/RNA_pol_sf"/>
</dbReference>
<keyword evidence="3" id="KW-0540">Nuclease</keyword>
<proteinExistence type="predicted"/>
<evidence type="ECO:0000256" key="5">
    <source>
        <dbReference type="ARBA" id="ARBA00022801"/>
    </source>
</evidence>
<keyword evidence="9" id="KW-1185">Reference proteome</keyword>
<keyword evidence="2" id="KW-0548">Nucleotidyltransferase</keyword>